<dbReference type="AlphaFoldDB" id="A0ABD3HR92"/>
<proteinExistence type="predicted"/>
<dbReference type="SUPFAM" id="SSF52047">
    <property type="entry name" value="RNI-like"/>
    <property type="match status" value="1"/>
</dbReference>
<dbReference type="InterPro" id="IPR042197">
    <property type="entry name" value="Apaf_helical"/>
</dbReference>
<comment type="caution">
    <text evidence="2">The sequence shown here is derived from an EMBL/GenBank/DDBJ whole genome shotgun (WGS) entry which is preliminary data.</text>
</comment>
<accession>A0ABD3HR92</accession>
<dbReference type="Gene3D" id="1.10.8.430">
    <property type="entry name" value="Helical domain of apoptotic protease-activating factors"/>
    <property type="match status" value="1"/>
</dbReference>
<dbReference type="Gene3D" id="3.40.50.300">
    <property type="entry name" value="P-loop containing nucleotide triphosphate hydrolases"/>
    <property type="match status" value="1"/>
</dbReference>
<evidence type="ECO:0000259" key="1">
    <source>
        <dbReference type="Pfam" id="PF00931"/>
    </source>
</evidence>
<dbReference type="InterPro" id="IPR002182">
    <property type="entry name" value="NB-ARC"/>
</dbReference>
<dbReference type="SUPFAM" id="SSF52540">
    <property type="entry name" value="P-loop containing nucleoside triphosphate hydrolases"/>
    <property type="match status" value="1"/>
</dbReference>
<evidence type="ECO:0000313" key="2">
    <source>
        <dbReference type="EMBL" id="KAL3692636.1"/>
    </source>
</evidence>
<organism evidence="2 3">
    <name type="scientific">Riccia sorocarpa</name>
    <dbReference type="NCBI Taxonomy" id="122646"/>
    <lineage>
        <taxon>Eukaryota</taxon>
        <taxon>Viridiplantae</taxon>
        <taxon>Streptophyta</taxon>
        <taxon>Embryophyta</taxon>
        <taxon>Marchantiophyta</taxon>
        <taxon>Marchantiopsida</taxon>
        <taxon>Marchantiidae</taxon>
        <taxon>Marchantiales</taxon>
        <taxon>Ricciaceae</taxon>
        <taxon>Riccia</taxon>
    </lineage>
</organism>
<feature type="domain" description="NB-ARC" evidence="1">
    <location>
        <begin position="31"/>
        <end position="184"/>
    </location>
</feature>
<keyword evidence="3" id="KW-1185">Reference proteome</keyword>
<dbReference type="PANTHER" id="PTHR11017">
    <property type="entry name" value="LEUCINE-RICH REPEAT-CONTAINING PROTEIN"/>
    <property type="match status" value="1"/>
</dbReference>
<gene>
    <name evidence="2" type="ORF">R1sor_006287</name>
</gene>
<dbReference type="PRINTS" id="PR00364">
    <property type="entry name" value="DISEASERSIST"/>
</dbReference>
<sequence length="533" mass="60706">MQLEKKWPLLVPEVIVGVDGLLTEILEKHIRDHKFIGLCRTGGVGKTTLAKLIFNKIYSKFEFSCFIEEISHIPGTNDEVKKRVWERMFRRGVPVCGSFGADEWYQVRGRSLFVVFDDVQDTHHVKLLQEIAHDNGMRESRFIVTGRDKNRLRDCGQEIHICPLDRLENEDANKLFITHAFPGQQEPPKSWRPVAKQVVDGCEGLPLTLDLMGKWLRDKPIDYWEEIPIALRECDPVIGLEEKVWAKLQLSYDTLPGTEKHIFLDIASFSVFREVPFSIDDALQAWTSIYGRGRNRLQTLEDMSLVRIDHDEVDDRRYFYMHEHLKNIGQKIARLEGMSFSLSEVRTWSTLGSDPGAEVQYQYPFDDQVIFQGGQELGKIVAHRVSITKISMQVYGQTCAFCIMREVWSKLTAIRYLDLSVRVSDCCQYCMTRGCPLPNTLVLFHLNLNKNGNVVISGGVGTNFPNDTASTTTGTLVLTGCTALVKLDLVECVNVDLGGLNELKRLQRLQIIGCGTVGNWPTSFKRDLTCNFH</sequence>
<evidence type="ECO:0000313" key="3">
    <source>
        <dbReference type="Proteomes" id="UP001633002"/>
    </source>
</evidence>
<reference evidence="2 3" key="1">
    <citation type="submission" date="2024-09" db="EMBL/GenBank/DDBJ databases">
        <title>Chromosome-scale assembly of Riccia sorocarpa.</title>
        <authorList>
            <person name="Paukszto L."/>
        </authorList>
    </citation>
    <scope>NUCLEOTIDE SEQUENCE [LARGE SCALE GENOMIC DNA]</scope>
    <source>
        <strain evidence="2">LP-2024</strain>
        <tissue evidence="2">Aerial parts of the thallus</tissue>
    </source>
</reference>
<name>A0ABD3HR92_9MARC</name>
<protein>
    <recommendedName>
        <fullName evidence="1">NB-ARC domain-containing protein</fullName>
    </recommendedName>
</protein>
<dbReference type="InterPro" id="IPR027417">
    <property type="entry name" value="P-loop_NTPase"/>
</dbReference>
<dbReference type="Pfam" id="PF00931">
    <property type="entry name" value="NB-ARC"/>
    <property type="match status" value="1"/>
</dbReference>
<dbReference type="InterPro" id="IPR044974">
    <property type="entry name" value="Disease_R_plants"/>
</dbReference>
<dbReference type="PANTHER" id="PTHR11017:SF385">
    <property type="entry name" value="DISEASE RESISTANCE PROTEIN (TIR-NBS-LRR CLASS)-RELATED"/>
    <property type="match status" value="1"/>
</dbReference>
<dbReference type="EMBL" id="JBJQOH010000003">
    <property type="protein sequence ID" value="KAL3692636.1"/>
    <property type="molecule type" value="Genomic_DNA"/>
</dbReference>
<dbReference type="Proteomes" id="UP001633002">
    <property type="component" value="Unassembled WGS sequence"/>
</dbReference>